<dbReference type="HOGENOM" id="CLU_1482087_0_0_1"/>
<dbReference type="EMBL" id="KL142372">
    <property type="protein sequence ID" value="KDR79884.1"/>
    <property type="molecule type" value="Genomic_DNA"/>
</dbReference>
<keyword evidence="2" id="KW-1185">Reference proteome</keyword>
<name>A0A067TJ03_GALM3</name>
<accession>A0A067TJ03</accession>
<protein>
    <submittedName>
        <fullName evidence="1">Uncharacterized protein</fullName>
    </submittedName>
</protein>
<evidence type="ECO:0000313" key="2">
    <source>
        <dbReference type="Proteomes" id="UP000027222"/>
    </source>
</evidence>
<dbReference type="AlphaFoldDB" id="A0A067TJ03"/>
<reference evidence="2" key="1">
    <citation type="journal article" date="2014" name="Proc. Natl. Acad. Sci. U.S.A.">
        <title>Extensive sampling of basidiomycete genomes demonstrates inadequacy of the white-rot/brown-rot paradigm for wood decay fungi.</title>
        <authorList>
            <person name="Riley R."/>
            <person name="Salamov A.A."/>
            <person name="Brown D.W."/>
            <person name="Nagy L.G."/>
            <person name="Floudas D."/>
            <person name="Held B.W."/>
            <person name="Levasseur A."/>
            <person name="Lombard V."/>
            <person name="Morin E."/>
            <person name="Otillar R."/>
            <person name="Lindquist E.A."/>
            <person name="Sun H."/>
            <person name="LaButti K.M."/>
            <person name="Schmutz J."/>
            <person name="Jabbour D."/>
            <person name="Luo H."/>
            <person name="Baker S.E."/>
            <person name="Pisabarro A.G."/>
            <person name="Walton J.D."/>
            <person name="Blanchette R.A."/>
            <person name="Henrissat B."/>
            <person name="Martin F."/>
            <person name="Cullen D."/>
            <person name="Hibbett D.S."/>
            <person name="Grigoriev I.V."/>
        </authorList>
    </citation>
    <scope>NUCLEOTIDE SEQUENCE [LARGE SCALE GENOMIC DNA]</scope>
    <source>
        <strain evidence="2">CBS 339.88</strain>
    </source>
</reference>
<evidence type="ECO:0000313" key="1">
    <source>
        <dbReference type="EMBL" id="KDR79884.1"/>
    </source>
</evidence>
<organism evidence="1 2">
    <name type="scientific">Galerina marginata (strain CBS 339.88)</name>
    <dbReference type="NCBI Taxonomy" id="685588"/>
    <lineage>
        <taxon>Eukaryota</taxon>
        <taxon>Fungi</taxon>
        <taxon>Dikarya</taxon>
        <taxon>Basidiomycota</taxon>
        <taxon>Agaricomycotina</taxon>
        <taxon>Agaricomycetes</taxon>
        <taxon>Agaricomycetidae</taxon>
        <taxon>Agaricales</taxon>
        <taxon>Agaricineae</taxon>
        <taxon>Strophariaceae</taxon>
        <taxon>Galerina</taxon>
    </lineage>
</organism>
<sequence length="182" mass="20534">MYPGPQCLGLGEDRLRRRCQSQTCIPGQKIRVFESEVTILQILDWFSIRLARMTEIERLEQFEWFLNAFRAKALQAIVLRASNPEGLEERVLGNCIRENLLQNMEAEYRKVSSMTLNQAGCEKSNASCESNLNTLRLSYGKASRFVFSVTMNVTSLDDPGAGIRGGDIDHGGSGRASIKRKW</sequence>
<dbReference type="Proteomes" id="UP000027222">
    <property type="component" value="Unassembled WGS sequence"/>
</dbReference>
<gene>
    <name evidence="1" type="ORF">GALMADRAFT_208159</name>
</gene>
<proteinExistence type="predicted"/>